<evidence type="ECO:0000313" key="4">
    <source>
        <dbReference type="EMBL" id="SER33856.1"/>
    </source>
</evidence>
<proteinExistence type="predicted"/>
<feature type="region of interest" description="Disordered" evidence="2">
    <location>
        <begin position="1"/>
        <end position="22"/>
    </location>
</feature>
<evidence type="ECO:0000256" key="1">
    <source>
        <dbReference type="ARBA" id="ARBA00023002"/>
    </source>
</evidence>
<dbReference type="AlphaFoldDB" id="A0A1H9ND06"/>
<dbReference type="EMBL" id="FOFR01000010">
    <property type="protein sequence ID" value="SER33856.1"/>
    <property type="molecule type" value="Genomic_DNA"/>
</dbReference>
<accession>A0A1H9ND06</accession>
<dbReference type="GO" id="GO:0016491">
    <property type="term" value="F:oxidoreductase activity"/>
    <property type="evidence" value="ECO:0007669"/>
    <property type="project" value="UniProtKB-KW"/>
</dbReference>
<sequence>MAGRITRRLGSASRPDVADNQVRKGKSMTLKPHAIGNRGLVASVEGLGTMGMTAMYGTPDDAESVATVHRAIDLGVTLFDTADMYGPFSGEELLGRALAGRRDQVVVATKSGGLTLDDSGRIVGGPNGRPEYLRTAVDGSLRRLGTDYIDLYYQHRVDPAVPVEETFGALGELVAAGKVRYLGICEALPESIRAAHATAHLSAVQTEYSLFTRTVETNGVLDTVRELGIGFVAYSPLGRGLLTGGLRGVEDLPDNDFRRTAPRFAGENLQHNLRLVERVRAVADELGITAGQLALAWVLAQGDHVTAIPGTKRRTYLEQNVAAAGVVLDQVTLKKLDEAVPADAVAGQRYAPQAMASIQE</sequence>
<organism evidence="4 5">
    <name type="scientific">Lentzea xinjiangensis</name>
    <dbReference type="NCBI Taxonomy" id="402600"/>
    <lineage>
        <taxon>Bacteria</taxon>
        <taxon>Bacillati</taxon>
        <taxon>Actinomycetota</taxon>
        <taxon>Actinomycetes</taxon>
        <taxon>Pseudonocardiales</taxon>
        <taxon>Pseudonocardiaceae</taxon>
        <taxon>Lentzea</taxon>
    </lineage>
</organism>
<dbReference type="CDD" id="cd19076">
    <property type="entry name" value="AKR_AKR13A_13D"/>
    <property type="match status" value="1"/>
</dbReference>
<dbReference type="PANTHER" id="PTHR43625:SF40">
    <property type="entry name" value="ALDO-KETO REDUCTASE YAKC [NADP(+)]"/>
    <property type="match status" value="1"/>
</dbReference>
<feature type="domain" description="NADP-dependent oxidoreductase" evidence="3">
    <location>
        <begin position="46"/>
        <end position="339"/>
    </location>
</feature>
<dbReference type="SUPFAM" id="SSF51430">
    <property type="entry name" value="NAD(P)-linked oxidoreductase"/>
    <property type="match status" value="1"/>
</dbReference>
<protein>
    <submittedName>
        <fullName evidence="4">Predicted oxidoreductase</fullName>
    </submittedName>
</protein>
<evidence type="ECO:0000313" key="5">
    <source>
        <dbReference type="Proteomes" id="UP000199352"/>
    </source>
</evidence>
<name>A0A1H9ND06_9PSEU</name>
<keyword evidence="1" id="KW-0560">Oxidoreductase</keyword>
<dbReference type="InterPro" id="IPR023210">
    <property type="entry name" value="NADP_OxRdtase_dom"/>
</dbReference>
<dbReference type="InterPro" id="IPR036812">
    <property type="entry name" value="NAD(P)_OxRdtase_dom_sf"/>
</dbReference>
<evidence type="ECO:0000256" key="2">
    <source>
        <dbReference type="SAM" id="MobiDB-lite"/>
    </source>
</evidence>
<dbReference type="PANTHER" id="PTHR43625">
    <property type="entry name" value="AFLATOXIN B1 ALDEHYDE REDUCTASE"/>
    <property type="match status" value="1"/>
</dbReference>
<dbReference type="Proteomes" id="UP000199352">
    <property type="component" value="Unassembled WGS sequence"/>
</dbReference>
<dbReference type="GO" id="GO:0005737">
    <property type="term" value="C:cytoplasm"/>
    <property type="evidence" value="ECO:0007669"/>
    <property type="project" value="TreeGrafter"/>
</dbReference>
<gene>
    <name evidence="4" type="ORF">SAMN05216188_110146</name>
</gene>
<keyword evidence="5" id="KW-1185">Reference proteome</keyword>
<reference evidence="5" key="1">
    <citation type="submission" date="2016-10" db="EMBL/GenBank/DDBJ databases">
        <authorList>
            <person name="Varghese N."/>
            <person name="Submissions S."/>
        </authorList>
    </citation>
    <scope>NUCLEOTIDE SEQUENCE [LARGE SCALE GENOMIC DNA]</scope>
    <source>
        <strain evidence="5">CGMCC 4.3525</strain>
    </source>
</reference>
<evidence type="ECO:0000259" key="3">
    <source>
        <dbReference type="Pfam" id="PF00248"/>
    </source>
</evidence>
<dbReference type="Pfam" id="PF00248">
    <property type="entry name" value="Aldo_ket_red"/>
    <property type="match status" value="1"/>
</dbReference>
<dbReference type="STRING" id="402600.SAMN05216188_110146"/>
<dbReference type="InterPro" id="IPR050791">
    <property type="entry name" value="Aldo-Keto_reductase"/>
</dbReference>
<dbReference type="Gene3D" id="3.20.20.100">
    <property type="entry name" value="NADP-dependent oxidoreductase domain"/>
    <property type="match status" value="1"/>
</dbReference>